<keyword evidence="5" id="KW-1185">Reference proteome</keyword>
<accession>A0A090I7I6</accession>
<proteinExistence type="predicted"/>
<dbReference type="NCBIfam" id="TIGR02385">
    <property type="entry name" value="RelE_StbE"/>
    <property type="match status" value="1"/>
</dbReference>
<evidence type="ECO:0000313" key="5">
    <source>
        <dbReference type="Proteomes" id="UP000062768"/>
    </source>
</evidence>
<dbReference type="PATRIC" id="fig|2162.10.peg.1183"/>
<dbReference type="Gene3D" id="3.30.2310.20">
    <property type="entry name" value="RelE-like"/>
    <property type="match status" value="1"/>
</dbReference>
<sequence>MTYTLEINNRVDKNFKKLEKRDKKQIRIIRKKLLQVLEDPYRFKPLQNDMYGLRRVHIGSFVLVYEIIEAEKTVLLLDYRHHDHIY</sequence>
<evidence type="ECO:0000256" key="1">
    <source>
        <dbReference type="ARBA" id="ARBA00022649"/>
    </source>
</evidence>
<reference evidence="2" key="1">
    <citation type="submission" date="2014-08" db="EMBL/GenBank/DDBJ databases">
        <authorList>
            <person name="Wibberg D."/>
        </authorList>
    </citation>
    <scope>NUCLEOTIDE SEQUENCE</scope>
</reference>
<dbReference type="Pfam" id="PF05016">
    <property type="entry name" value="ParE_toxin"/>
    <property type="match status" value="1"/>
</dbReference>
<gene>
    <name evidence="2" type="ORF">DSM1535_1865</name>
    <name evidence="4" type="ORF">ISP06_10670</name>
    <name evidence="3" type="ORF">MB9_1132</name>
</gene>
<dbReference type="RefSeq" id="WP_048073266.1">
    <property type="nucleotide sequence ID" value="NZ_DAISQW010000078.1"/>
</dbReference>
<protein>
    <submittedName>
        <fullName evidence="4">Type II toxin-antitoxin system RelE/ParE family toxin</fullName>
    </submittedName>
</protein>
<dbReference type="InterPro" id="IPR007712">
    <property type="entry name" value="RelE/ParE_toxin"/>
</dbReference>
<dbReference type="Proteomes" id="UP000606900">
    <property type="component" value="Unassembled WGS sequence"/>
</dbReference>
<dbReference type="EMBL" id="LN734822">
    <property type="protein sequence ID" value="CEL24770.1"/>
    <property type="molecule type" value="Genomic_DNA"/>
</dbReference>
<dbReference type="SUPFAM" id="SSF143011">
    <property type="entry name" value="RelE-like"/>
    <property type="match status" value="1"/>
</dbReference>
<dbReference type="InterPro" id="IPR035093">
    <property type="entry name" value="RelE/ParE_toxin_dom_sf"/>
</dbReference>
<dbReference type="KEGG" id="mfi:DSM1535_1865"/>
<dbReference type="GeneID" id="26739382"/>
<dbReference type="AlphaFoldDB" id="A0A090I7I6"/>
<reference evidence="4" key="3">
    <citation type="submission" date="2020-10" db="EMBL/GenBank/DDBJ databases">
        <title>Dehalococcoides mccartyi of a TCE/Cr reducing biochatode.</title>
        <authorList>
            <person name="Matturro B."/>
        </authorList>
    </citation>
    <scope>NUCLEOTIDE SEQUENCE</scope>
    <source>
        <strain evidence="4">Bin2</strain>
    </source>
</reference>
<dbReference type="EMBL" id="LN515531">
    <property type="protein sequence ID" value="CEA14190.1"/>
    <property type="molecule type" value="Genomic_DNA"/>
</dbReference>
<evidence type="ECO:0000313" key="4">
    <source>
        <dbReference type="EMBL" id="MBF4475912.1"/>
    </source>
</evidence>
<evidence type="ECO:0000313" key="3">
    <source>
        <dbReference type="EMBL" id="CEL24770.1"/>
    </source>
</evidence>
<reference evidence="3" key="2">
    <citation type="submission" date="2014-09" db="EMBL/GenBank/DDBJ databases">
        <authorList>
            <person name="Bishop-Lilly K.A."/>
            <person name="Broomall S.M."/>
            <person name="Chain P.S."/>
            <person name="Chertkov O."/>
            <person name="Coyne S.R."/>
            <person name="Daligault H.E."/>
            <person name="Davenport K.W."/>
            <person name="Erkkila T."/>
            <person name="Frey K.G."/>
            <person name="Gibbons H.S."/>
            <person name="Gu W."/>
            <person name="Jaissle J."/>
            <person name="Johnson S.L."/>
            <person name="Koroleva G.I."/>
            <person name="Ladner J.T."/>
            <person name="Lo C.-C."/>
            <person name="Minogue T.D."/>
            <person name="Munk C."/>
            <person name="Palacios G.F."/>
            <person name="Redden C.L."/>
            <person name="Rosenzweig C.N."/>
            <person name="Scholz M.B."/>
            <person name="Teshima H."/>
            <person name="Xu Y."/>
        </authorList>
    </citation>
    <scope>NUCLEOTIDE SEQUENCE</scope>
    <source>
        <strain evidence="3">Mb9</strain>
    </source>
</reference>
<name>A0A090I7I6_METFO</name>
<evidence type="ECO:0000313" key="2">
    <source>
        <dbReference type="EMBL" id="CEA14190.1"/>
    </source>
</evidence>
<organism evidence="2">
    <name type="scientific">Methanobacterium formicicum</name>
    <dbReference type="NCBI Taxonomy" id="2162"/>
    <lineage>
        <taxon>Archaea</taxon>
        <taxon>Methanobacteriati</taxon>
        <taxon>Methanobacteriota</taxon>
        <taxon>Methanomada group</taxon>
        <taxon>Methanobacteria</taxon>
        <taxon>Methanobacteriales</taxon>
        <taxon>Methanobacteriaceae</taxon>
        <taxon>Methanobacterium</taxon>
    </lineage>
</organism>
<dbReference type="EMBL" id="JADIIL010000038">
    <property type="protein sequence ID" value="MBF4475912.1"/>
    <property type="molecule type" value="Genomic_DNA"/>
</dbReference>
<keyword evidence="1" id="KW-1277">Toxin-antitoxin system</keyword>
<dbReference type="Proteomes" id="UP000062768">
    <property type="component" value="Chromosome I"/>
</dbReference>